<sequence>MGPYYAEMRRRLWATVLEFSLLSSQDLGMSPLINTQDYDTELPANIDDSEISETTKKAPISKPVTTFTQTSIQISLMRTFCTRLEIAKAVNSFRNEISYEDTLRLGSTLSAASRSSSALLQSFLRSDSEPNPNPFQIKLHDFYTTHFLLALHRPYAIKAKVNPTYYFSRKVCLETSLSLLAPAISLPEQSNLSQPDDWTLLTWTASGITRGAYIHAYIGLVLELNQQLEEDPPLSLSINPPPPQQVELLRVLRSGRDWSTKRIMRGDTNIKGHVFVSCLCGQVEALQKAAPADEGITTEARKSASHCLQLMTDKYKEQETQMSADANRNSSMNSGLDCVDWGAMMQDSNANFGLPGEWVFSGWEDGNFLV</sequence>
<dbReference type="GO" id="GO:0046872">
    <property type="term" value="F:metal ion binding"/>
    <property type="evidence" value="ECO:0007669"/>
    <property type="project" value="UniProtKB-KW"/>
</dbReference>
<dbReference type="OrthoDB" id="4337792at2759"/>
<dbReference type="AlphaFoldDB" id="A0A4Z1HL65"/>
<evidence type="ECO:0000256" key="1">
    <source>
        <dbReference type="ARBA" id="ARBA00022723"/>
    </source>
</evidence>
<keyword evidence="3" id="KW-0805">Transcription regulation</keyword>
<dbReference type="GO" id="GO:0005634">
    <property type="term" value="C:nucleus"/>
    <property type="evidence" value="ECO:0007669"/>
    <property type="project" value="TreeGrafter"/>
</dbReference>
<dbReference type="InterPro" id="IPR051430">
    <property type="entry name" value="Fungal_TF_Env_Response"/>
</dbReference>
<proteinExistence type="predicted"/>
<evidence type="ECO:0000256" key="3">
    <source>
        <dbReference type="ARBA" id="ARBA00023015"/>
    </source>
</evidence>
<dbReference type="PANTHER" id="PTHR31944">
    <property type="entry name" value="HEME-RESPONSIVE ZINC FINGER TRANSCRIPTION FACTOR HAP1"/>
    <property type="match status" value="1"/>
</dbReference>
<dbReference type="PANTHER" id="PTHR31944:SF131">
    <property type="entry name" value="HEME-RESPONSIVE ZINC FINGER TRANSCRIPTION FACTOR HAP1"/>
    <property type="match status" value="1"/>
</dbReference>
<accession>A0A4Z1HL65</accession>
<evidence type="ECO:0000256" key="4">
    <source>
        <dbReference type="ARBA" id="ARBA00023125"/>
    </source>
</evidence>
<protein>
    <recommendedName>
        <fullName evidence="9">Transcription factor domain-containing protein</fullName>
    </recommendedName>
</protein>
<reference evidence="7 8" key="1">
    <citation type="submission" date="2017-12" db="EMBL/GenBank/DDBJ databases">
        <title>Comparative genomics of Botrytis spp.</title>
        <authorList>
            <person name="Valero-Jimenez C.A."/>
            <person name="Tapia P."/>
            <person name="Veloso J."/>
            <person name="Silva-Moreno E."/>
            <person name="Staats M."/>
            <person name="Valdes J.H."/>
            <person name="Van Kan J.A.L."/>
        </authorList>
    </citation>
    <scope>NUCLEOTIDE SEQUENCE [LARGE SCALE GENOMIC DNA]</scope>
    <source>
        <strain evidence="7 8">MUCL2120</strain>
    </source>
</reference>
<keyword evidence="6" id="KW-0539">Nucleus</keyword>
<dbReference type="EMBL" id="PQXJ01000522">
    <property type="protein sequence ID" value="TGO47500.1"/>
    <property type="molecule type" value="Genomic_DNA"/>
</dbReference>
<evidence type="ECO:0000313" key="8">
    <source>
        <dbReference type="Proteomes" id="UP000297452"/>
    </source>
</evidence>
<keyword evidence="1" id="KW-0479">Metal-binding</keyword>
<evidence type="ECO:0000256" key="5">
    <source>
        <dbReference type="ARBA" id="ARBA00023163"/>
    </source>
</evidence>
<keyword evidence="2" id="KW-0862">Zinc</keyword>
<gene>
    <name evidence="7" type="ORF">BOTNAR_0522g00030</name>
</gene>
<name>A0A4Z1HL65_9HELO</name>
<organism evidence="7 8">
    <name type="scientific">Botryotinia narcissicola</name>
    <dbReference type="NCBI Taxonomy" id="278944"/>
    <lineage>
        <taxon>Eukaryota</taxon>
        <taxon>Fungi</taxon>
        <taxon>Dikarya</taxon>
        <taxon>Ascomycota</taxon>
        <taxon>Pezizomycotina</taxon>
        <taxon>Leotiomycetes</taxon>
        <taxon>Helotiales</taxon>
        <taxon>Sclerotiniaceae</taxon>
        <taxon>Botryotinia</taxon>
    </lineage>
</organism>
<dbReference type="CDD" id="cd12148">
    <property type="entry name" value="fungal_TF_MHR"/>
    <property type="match status" value="1"/>
</dbReference>
<keyword evidence="8" id="KW-1185">Reference proteome</keyword>
<dbReference type="GO" id="GO:0000978">
    <property type="term" value="F:RNA polymerase II cis-regulatory region sequence-specific DNA binding"/>
    <property type="evidence" value="ECO:0007669"/>
    <property type="project" value="TreeGrafter"/>
</dbReference>
<evidence type="ECO:0000313" key="7">
    <source>
        <dbReference type="EMBL" id="TGO47500.1"/>
    </source>
</evidence>
<comment type="caution">
    <text evidence="7">The sequence shown here is derived from an EMBL/GenBank/DDBJ whole genome shotgun (WGS) entry which is preliminary data.</text>
</comment>
<keyword evidence="5" id="KW-0804">Transcription</keyword>
<keyword evidence="4" id="KW-0238">DNA-binding</keyword>
<evidence type="ECO:0000256" key="2">
    <source>
        <dbReference type="ARBA" id="ARBA00022833"/>
    </source>
</evidence>
<dbReference type="GO" id="GO:0001228">
    <property type="term" value="F:DNA-binding transcription activator activity, RNA polymerase II-specific"/>
    <property type="evidence" value="ECO:0007669"/>
    <property type="project" value="TreeGrafter"/>
</dbReference>
<evidence type="ECO:0008006" key="9">
    <source>
        <dbReference type="Google" id="ProtNLM"/>
    </source>
</evidence>
<evidence type="ECO:0000256" key="6">
    <source>
        <dbReference type="ARBA" id="ARBA00023242"/>
    </source>
</evidence>
<dbReference type="Proteomes" id="UP000297452">
    <property type="component" value="Unassembled WGS sequence"/>
</dbReference>